<dbReference type="EMBL" id="HBUF01200595">
    <property type="protein sequence ID" value="CAG6661749.1"/>
    <property type="molecule type" value="Transcribed_RNA"/>
</dbReference>
<evidence type="ECO:0000256" key="5">
    <source>
        <dbReference type="ARBA" id="ARBA00046455"/>
    </source>
</evidence>
<accession>A0A8D8S1Z1</accession>
<dbReference type="EMBL" id="HBUF01200596">
    <property type="protein sequence ID" value="CAG6661750.1"/>
    <property type="molecule type" value="Transcribed_RNA"/>
</dbReference>
<name>A0A8D8S1Z1_9HEMI</name>
<evidence type="ECO:0000256" key="4">
    <source>
        <dbReference type="ARBA" id="ARBA00043145"/>
    </source>
</evidence>
<dbReference type="GO" id="GO:0005739">
    <property type="term" value="C:mitochondrion"/>
    <property type="evidence" value="ECO:0007669"/>
    <property type="project" value="TreeGrafter"/>
</dbReference>
<dbReference type="PANTHER" id="PTHR12126:SF11">
    <property type="entry name" value="NADH DEHYDROGENASE [UBIQUINONE] 1 ALPHA SUBCOMPLEX SUBUNIT 9, MITOCHONDRIAL"/>
    <property type="match status" value="1"/>
</dbReference>
<feature type="domain" description="NAD-dependent epimerase/dehydratase" evidence="6">
    <location>
        <begin position="59"/>
        <end position="274"/>
    </location>
</feature>
<dbReference type="InterPro" id="IPR001509">
    <property type="entry name" value="Epimerase_deHydtase"/>
</dbReference>
<dbReference type="Gene3D" id="3.40.50.720">
    <property type="entry name" value="NAD(P)-binding Rossmann-like Domain"/>
    <property type="match status" value="1"/>
</dbReference>
<dbReference type="EMBL" id="HBUF01036983">
    <property type="protein sequence ID" value="CAG6616797.1"/>
    <property type="molecule type" value="Transcribed_RNA"/>
</dbReference>
<evidence type="ECO:0000256" key="2">
    <source>
        <dbReference type="ARBA" id="ARBA00040720"/>
    </source>
</evidence>
<dbReference type="CDD" id="cd05271">
    <property type="entry name" value="NDUFA9_like_SDR_a"/>
    <property type="match status" value="1"/>
</dbReference>
<dbReference type="SUPFAM" id="SSF51735">
    <property type="entry name" value="NAD(P)-binding Rossmann-fold domains"/>
    <property type="match status" value="1"/>
</dbReference>
<dbReference type="PANTHER" id="PTHR12126">
    <property type="entry name" value="NADH-UBIQUINONE OXIDOREDUCTASE 39 KDA SUBUNIT-RELATED"/>
    <property type="match status" value="1"/>
</dbReference>
<proteinExistence type="inferred from homology"/>
<evidence type="ECO:0000256" key="3">
    <source>
        <dbReference type="ARBA" id="ARBA00042000"/>
    </source>
</evidence>
<sequence>MACTTLVLNKSTLLIRTQGLPAISVKCFSSDPDPKPIKSLSYLKKGTGGRSSFNGIVATVFGASGFLGRYVCNKLGKQGTQIIVPYRGDFGDVHRLRLVGDLGQVLFQQFQPRDDEAIRKAIKYSNVVINLVGREFPTKNFSLQDCNVEFAGRLARLSKEMGVDKFIHVSALNADPNPPTYYIPGGSKFYRTKYQGEQEVKREFPGATIFRPSDIYGQGDRFLRYYAHAFRSFRTSLAVYKKGEETIKQPVFASDVAAAIIAACKDPDAVGKTYQAVGPKRYYLSDLLDWFHVIMKKTDEAHGYNRYDLRYDPVIPIKLVICSLFPGTPMADLSPERVEREAHTDIFRKNLPTLEDLGVQLTNMEDQVPWELKPSSAFLSYDDEIGEFEKPVPPHPVPS</sequence>
<dbReference type="Pfam" id="PF01370">
    <property type="entry name" value="Epimerase"/>
    <property type="match status" value="1"/>
</dbReference>
<dbReference type="EMBL" id="HBUF01036981">
    <property type="protein sequence ID" value="CAG6616794.1"/>
    <property type="molecule type" value="Transcribed_RNA"/>
</dbReference>
<organism evidence="7">
    <name type="scientific">Cacopsylla melanoneura</name>
    <dbReference type="NCBI Taxonomy" id="428564"/>
    <lineage>
        <taxon>Eukaryota</taxon>
        <taxon>Metazoa</taxon>
        <taxon>Ecdysozoa</taxon>
        <taxon>Arthropoda</taxon>
        <taxon>Hexapoda</taxon>
        <taxon>Insecta</taxon>
        <taxon>Pterygota</taxon>
        <taxon>Neoptera</taxon>
        <taxon>Paraneoptera</taxon>
        <taxon>Hemiptera</taxon>
        <taxon>Sternorrhyncha</taxon>
        <taxon>Psylloidea</taxon>
        <taxon>Psyllidae</taxon>
        <taxon>Psyllinae</taxon>
        <taxon>Cacopsylla</taxon>
    </lineage>
</organism>
<comment type="subunit">
    <text evidence="5">Complex I is composed of 45 different subunits. This a component of the hydrophobic protein fraction. Interacts with BLOC1S1. Interacts with SLC2A4. Interacts with CLOCK. Interacts with RAB5IF.</text>
</comment>
<dbReference type="EMBL" id="HBUF01508077">
    <property type="protein sequence ID" value="CAG6746124.1"/>
    <property type="molecule type" value="Transcribed_RNA"/>
</dbReference>
<evidence type="ECO:0000313" key="7">
    <source>
        <dbReference type="EMBL" id="CAG6661749.1"/>
    </source>
</evidence>
<dbReference type="InterPro" id="IPR051207">
    <property type="entry name" value="ComplexI_NDUFA9_subunit"/>
</dbReference>
<protein>
    <recommendedName>
        <fullName evidence="2">NADH dehydrogenase [ubiquinone] 1 alpha subcomplex subunit 9, mitochondrial</fullName>
    </recommendedName>
    <alternativeName>
        <fullName evidence="4">Complex I-39kD</fullName>
    </alternativeName>
    <alternativeName>
        <fullName evidence="3">NADH-ubiquinone oxidoreductase 39 kDa subunit</fullName>
    </alternativeName>
</protein>
<dbReference type="InterPro" id="IPR036291">
    <property type="entry name" value="NAD(P)-bd_dom_sf"/>
</dbReference>
<dbReference type="AlphaFoldDB" id="A0A8D8S1Z1"/>
<dbReference type="GO" id="GO:0044877">
    <property type="term" value="F:protein-containing complex binding"/>
    <property type="evidence" value="ECO:0007669"/>
    <property type="project" value="TreeGrafter"/>
</dbReference>
<evidence type="ECO:0000256" key="1">
    <source>
        <dbReference type="ARBA" id="ARBA00038501"/>
    </source>
</evidence>
<dbReference type="EMBL" id="HBUF01200594">
    <property type="protein sequence ID" value="CAG6661748.1"/>
    <property type="molecule type" value="Transcribed_RNA"/>
</dbReference>
<dbReference type="EMBL" id="HBUF01345215">
    <property type="protein sequence ID" value="CAG6708668.1"/>
    <property type="molecule type" value="Transcribed_RNA"/>
</dbReference>
<dbReference type="EMBL" id="HBUF01508078">
    <property type="protein sequence ID" value="CAG6746125.1"/>
    <property type="molecule type" value="Transcribed_RNA"/>
</dbReference>
<reference evidence="7" key="1">
    <citation type="submission" date="2021-05" db="EMBL/GenBank/DDBJ databases">
        <authorList>
            <person name="Alioto T."/>
            <person name="Alioto T."/>
            <person name="Gomez Garrido J."/>
        </authorList>
    </citation>
    <scope>NUCLEOTIDE SEQUENCE</scope>
</reference>
<dbReference type="EMBL" id="HBUF01200593">
    <property type="protein sequence ID" value="CAG6661747.1"/>
    <property type="molecule type" value="Transcribed_RNA"/>
</dbReference>
<comment type="similarity">
    <text evidence="1">Belongs to the complex I NDUFA9 subunit family.</text>
</comment>
<evidence type="ECO:0000259" key="6">
    <source>
        <dbReference type="Pfam" id="PF01370"/>
    </source>
</evidence>
<keyword evidence="7" id="KW-0830">Ubiquinone</keyword>